<dbReference type="Proteomes" id="UP001054945">
    <property type="component" value="Unassembled WGS sequence"/>
</dbReference>
<proteinExistence type="predicted"/>
<gene>
    <name evidence="2" type="ORF">CEXT_126441</name>
</gene>
<dbReference type="AlphaFoldDB" id="A0AAV4NRA5"/>
<sequence>MGCHASPAPLTARPPQHKEISQPPGAPFPTCNRQKMEGMVGKKSPSPDIQPPRDDAMGGDKSKRKIGKSSNEYLDQDMKLAEPLWKPSLSTPPPTGWDWLRTHTHAQKKKKGTRGRINLKIKVLYV</sequence>
<feature type="compositionally biased region" description="Basic and acidic residues" evidence="1">
    <location>
        <begin position="51"/>
        <end position="61"/>
    </location>
</feature>
<evidence type="ECO:0000256" key="1">
    <source>
        <dbReference type="SAM" id="MobiDB-lite"/>
    </source>
</evidence>
<reference evidence="2 3" key="1">
    <citation type="submission" date="2021-06" db="EMBL/GenBank/DDBJ databases">
        <title>Caerostris extrusa draft genome.</title>
        <authorList>
            <person name="Kono N."/>
            <person name="Arakawa K."/>
        </authorList>
    </citation>
    <scope>NUCLEOTIDE SEQUENCE [LARGE SCALE GENOMIC DNA]</scope>
</reference>
<dbReference type="EMBL" id="BPLR01003676">
    <property type="protein sequence ID" value="GIX87367.1"/>
    <property type="molecule type" value="Genomic_DNA"/>
</dbReference>
<evidence type="ECO:0000313" key="2">
    <source>
        <dbReference type="EMBL" id="GIX87367.1"/>
    </source>
</evidence>
<comment type="caution">
    <text evidence="2">The sequence shown here is derived from an EMBL/GenBank/DDBJ whole genome shotgun (WGS) entry which is preliminary data.</text>
</comment>
<protein>
    <submittedName>
        <fullName evidence="2">Uncharacterized protein</fullName>
    </submittedName>
</protein>
<name>A0AAV4NRA5_CAEEX</name>
<keyword evidence="3" id="KW-1185">Reference proteome</keyword>
<evidence type="ECO:0000313" key="3">
    <source>
        <dbReference type="Proteomes" id="UP001054945"/>
    </source>
</evidence>
<accession>A0AAV4NRA5</accession>
<feature type="region of interest" description="Disordered" evidence="1">
    <location>
        <begin position="1"/>
        <end position="73"/>
    </location>
</feature>
<organism evidence="2 3">
    <name type="scientific">Caerostris extrusa</name>
    <name type="common">Bark spider</name>
    <name type="synonym">Caerostris bankana</name>
    <dbReference type="NCBI Taxonomy" id="172846"/>
    <lineage>
        <taxon>Eukaryota</taxon>
        <taxon>Metazoa</taxon>
        <taxon>Ecdysozoa</taxon>
        <taxon>Arthropoda</taxon>
        <taxon>Chelicerata</taxon>
        <taxon>Arachnida</taxon>
        <taxon>Araneae</taxon>
        <taxon>Araneomorphae</taxon>
        <taxon>Entelegynae</taxon>
        <taxon>Araneoidea</taxon>
        <taxon>Araneidae</taxon>
        <taxon>Caerostris</taxon>
    </lineage>
</organism>